<protein>
    <recommendedName>
        <fullName evidence="5">Immunoglobulin V-set domain-containing protein</fullName>
    </recommendedName>
</protein>
<evidence type="ECO:0000313" key="4">
    <source>
        <dbReference type="Proteomes" id="UP001558613"/>
    </source>
</evidence>
<accession>A0ABR3M1W7</accession>
<sequence length="171" mass="19944">MIRFVFSIIFFFSWFTGCLICEKVHQSPSDVLCKPNDSVNLTCRHDIASYDTILWYQRSYGDSSLKLIGYAQYSSLTPNMIRFVFSIIFFLSWFTGCLICEKVHQSPSDVLCKPNDSVNLTCRHNIASYDTILWYQRSYGDSSLKLIGYARYSSMKEFEPSYKGNFKLMRK</sequence>
<name>A0ABR3M1W7_9TELE</name>
<dbReference type="PANTHER" id="PTHR23268">
    <property type="entry name" value="T-CELL RECEPTOR BETA CHAIN"/>
    <property type="match status" value="1"/>
</dbReference>
<evidence type="ECO:0000256" key="2">
    <source>
        <dbReference type="SAM" id="SignalP"/>
    </source>
</evidence>
<dbReference type="Proteomes" id="UP001558613">
    <property type="component" value="Unassembled WGS sequence"/>
</dbReference>
<dbReference type="Gene3D" id="2.60.40.10">
    <property type="entry name" value="Immunoglobulins"/>
    <property type="match status" value="2"/>
</dbReference>
<feature type="chain" id="PRO_5045162976" description="Immunoglobulin V-set domain-containing protein" evidence="2">
    <location>
        <begin position="22"/>
        <end position="171"/>
    </location>
</feature>
<keyword evidence="2" id="KW-0732">Signal</keyword>
<keyword evidence="1" id="KW-0391">Immunity</keyword>
<comment type="caution">
    <text evidence="3">The sequence shown here is derived from an EMBL/GenBank/DDBJ whole genome shotgun (WGS) entry which is preliminary data.</text>
</comment>
<evidence type="ECO:0000256" key="1">
    <source>
        <dbReference type="ARBA" id="ARBA00022859"/>
    </source>
</evidence>
<dbReference type="InterPro" id="IPR036179">
    <property type="entry name" value="Ig-like_dom_sf"/>
</dbReference>
<dbReference type="InterPro" id="IPR050413">
    <property type="entry name" value="TCR_beta_variable"/>
</dbReference>
<gene>
    <name evidence="3" type="ORF">QQF64_011298</name>
</gene>
<dbReference type="SUPFAM" id="SSF48726">
    <property type="entry name" value="Immunoglobulin"/>
    <property type="match status" value="2"/>
</dbReference>
<evidence type="ECO:0008006" key="5">
    <source>
        <dbReference type="Google" id="ProtNLM"/>
    </source>
</evidence>
<dbReference type="PROSITE" id="PS51257">
    <property type="entry name" value="PROKAR_LIPOPROTEIN"/>
    <property type="match status" value="1"/>
</dbReference>
<dbReference type="EMBL" id="JAYMGO010000017">
    <property type="protein sequence ID" value="KAL1258054.1"/>
    <property type="molecule type" value="Genomic_DNA"/>
</dbReference>
<organism evidence="3 4">
    <name type="scientific">Cirrhinus molitorella</name>
    <name type="common">mud carp</name>
    <dbReference type="NCBI Taxonomy" id="172907"/>
    <lineage>
        <taxon>Eukaryota</taxon>
        <taxon>Metazoa</taxon>
        <taxon>Chordata</taxon>
        <taxon>Craniata</taxon>
        <taxon>Vertebrata</taxon>
        <taxon>Euteleostomi</taxon>
        <taxon>Actinopterygii</taxon>
        <taxon>Neopterygii</taxon>
        <taxon>Teleostei</taxon>
        <taxon>Ostariophysi</taxon>
        <taxon>Cypriniformes</taxon>
        <taxon>Cyprinidae</taxon>
        <taxon>Labeoninae</taxon>
        <taxon>Labeonini</taxon>
        <taxon>Cirrhinus</taxon>
    </lineage>
</organism>
<proteinExistence type="predicted"/>
<dbReference type="PANTHER" id="PTHR23268:SF28">
    <property type="entry name" value="T CELL RECEPTOR BETA VARIABLE 19"/>
    <property type="match status" value="1"/>
</dbReference>
<dbReference type="InterPro" id="IPR013783">
    <property type="entry name" value="Ig-like_fold"/>
</dbReference>
<feature type="signal peptide" evidence="2">
    <location>
        <begin position="1"/>
        <end position="21"/>
    </location>
</feature>
<reference evidence="3 4" key="1">
    <citation type="submission" date="2023-09" db="EMBL/GenBank/DDBJ databases">
        <authorList>
            <person name="Wang M."/>
        </authorList>
    </citation>
    <scope>NUCLEOTIDE SEQUENCE [LARGE SCALE GENOMIC DNA]</scope>
    <source>
        <strain evidence="3">GT-2023</strain>
        <tissue evidence="3">Liver</tissue>
    </source>
</reference>
<evidence type="ECO:0000313" key="3">
    <source>
        <dbReference type="EMBL" id="KAL1258054.1"/>
    </source>
</evidence>
<keyword evidence="4" id="KW-1185">Reference proteome</keyword>